<organism evidence="1 2">
    <name type="scientific">Tuber melanosporum (strain Mel28)</name>
    <name type="common">Perigord black truffle</name>
    <dbReference type="NCBI Taxonomy" id="656061"/>
    <lineage>
        <taxon>Eukaryota</taxon>
        <taxon>Fungi</taxon>
        <taxon>Dikarya</taxon>
        <taxon>Ascomycota</taxon>
        <taxon>Pezizomycotina</taxon>
        <taxon>Pezizomycetes</taxon>
        <taxon>Pezizales</taxon>
        <taxon>Tuberaceae</taxon>
        <taxon>Tuber</taxon>
    </lineage>
</organism>
<reference evidence="1 2" key="1">
    <citation type="journal article" date="2010" name="Nature">
        <title>Perigord black truffle genome uncovers evolutionary origins and mechanisms of symbiosis.</title>
        <authorList>
            <person name="Martin F."/>
            <person name="Kohler A."/>
            <person name="Murat C."/>
            <person name="Balestrini R."/>
            <person name="Coutinho P.M."/>
            <person name="Jaillon O."/>
            <person name="Montanini B."/>
            <person name="Morin E."/>
            <person name="Noel B."/>
            <person name="Percudani R."/>
            <person name="Porcel B."/>
            <person name="Rubini A."/>
            <person name="Amicucci A."/>
            <person name="Amselem J."/>
            <person name="Anthouard V."/>
            <person name="Arcioni S."/>
            <person name="Artiguenave F."/>
            <person name="Aury J.M."/>
            <person name="Ballario P."/>
            <person name="Bolchi A."/>
            <person name="Brenna A."/>
            <person name="Brun A."/>
            <person name="Buee M."/>
            <person name="Cantarel B."/>
            <person name="Chevalier G."/>
            <person name="Couloux A."/>
            <person name="Da Silva C."/>
            <person name="Denoeud F."/>
            <person name="Duplessis S."/>
            <person name="Ghignone S."/>
            <person name="Hilselberger B."/>
            <person name="Iotti M."/>
            <person name="Marcais B."/>
            <person name="Mello A."/>
            <person name="Miranda M."/>
            <person name="Pacioni G."/>
            <person name="Quesneville H."/>
            <person name="Riccioni C."/>
            <person name="Ruotolo R."/>
            <person name="Splivallo R."/>
            <person name="Stocchi V."/>
            <person name="Tisserant E."/>
            <person name="Viscomi A.R."/>
            <person name="Zambonelli A."/>
            <person name="Zampieri E."/>
            <person name="Henrissat B."/>
            <person name="Lebrun M.H."/>
            <person name="Paolocci F."/>
            <person name="Bonfante P."/>
            <person name="Ottonello S."/>
            <person name="Wincker P."/>
        </authorList>
    </citation>
    <scope>NUCLEOTIDE SEQUENCE [LARGE SCALE GENOMIC DNA]</scope>
    <source>
        <strain evidence="1 2">Mel28</strain>
    </source>
</reference>
<dbReference type="GeneID" id="9181383"/>
<dbReference type="InParanoid" id="D5G7S1"/>
<dbReference type="EMBL" id="FN430031">
    <property type="protein sequence ID" value="CAZ80564.1"/>
    <property type="molecule type" value="Genomic_DNA"/>
</dbReference>
<dbReference type="AlphaFoldDB" id="D5G7S1"/>
<accession>D5G7S1</accession>
<proteinExistence type="predicted"/>
<evidence type="ECO:0000313" key="2">
    <source>
        <dbReference type="Proteomes" id="UP000006911"/>
    </source>
</evidence>
<dbReference type="Proteomes" id="UP000006911">
    <property type="component" value="Unassembled WGS sequence"/>
</dbReference>
<gene>
    <name evidence="1" type="ORF">GSTUM_00004700001</name>
</gene>
<dbReference type="HOGENOM" id="CLU_2442472_0_0_1"/>
<name>D5G7S1_TUBMM</name>
<dbReference type="KEGG" id="tml:GSTUM_00004700001"/>
<evidence type="ECO:0000313" key="1">
    <source>
        <dbReference type="EMBL" id="CAZ80564.1"/>
    </source>
</evidence>
<sequence>MMDISPLLISMISQFPPRVSKSNPAYIHEKKKDPFQIPSRTITYTSNYRRAVMNQIFIINRLGATTLPSYHHASAENAQPGACSLGVWSE</sequence>
<dbReference type="RefSeq" id="XP_002836373.1">
    <property type="nucleotide sequence ID" value="XM_002836327.1"/>
</dbReference>
<protein>
    <submittedName>
        <fullName evidence="1">(Perigord truffle) hypothetical protein</fullName>
    </submittedName>
</protein>
<keyword evidence="2" id="KW-1185">Reference proteome</keyword>